<dbReference type="PANTHER" id="PTHR47335">
    <property type="entry name" value="UNCONVENTIONAL MYOSIN-XVI"/>
    <property type="match status" value="1"/>
</dbReference>
<evidence type="ECO:0000313" key="2">
    <source>
        <dbReference type="EMBL" id="EEN59508.1"/>
    </source>
</evidence>
<dbReference type="EMBL" id="GG666520">
    <property type="protein sequence ID" value="EEN59508.1"/>
    <property type="molecule type" value="Genomic_DNA"/>
</dbReference>
<dbReference type="Gene3D" id="1.25.40.20">
    <property type="entry name" value="Ankyrin repeat-containing domain"/>
    <property type="match status" value="1"/>
</dbReference>
<dbReference type="InParanoid" id="C3YK51"/>
<feature type="non-terminal residue" evidence="2">
    <location>
        <position position="118"/>
    </location>
</feature>
<sequence>GADTSLMDIDGNFALDHAPVGSEVRQILHNHMQQKGLSEAALSGIRQRSMQAMLTDVQGLIKQGEQLDVPNGFGATLLHIASANGYSEVVKVLLENSCKVEAVDEDGWTALHAAARYG</sequence>
<evidence type="ECO:0000256" key="1">
    <source>
        <dbReference type="PROSITE-ProRule" id="PRU00023"/>
    </source>
</evidence>
<dbReference type="PANTHER" id="PTHR47335:SF1">
    <property type="entry name" value="UNCONVENTIONAL MYOSIN-XVI"/>
    <property type="match status" value="1"/>
</dbReference>
<dbReference type="InterPro" id="IPR052838">
    <property type="entry name" value="Myosin-XVI"/>
</dbReference>
<feature type="non-terminal residue" evidence="2">
    <location>
        <position position="1"/>
    </location>
</feature>
<feature type="repeat" description="ANK" evidence="1">
    <location>
        <begin position="73"/>
        <end position="105"/>
    </location>
</feature>
<proteinExistence type="predicted"/>
<dbReference type="PROSITE" id="PS50088">
    <property type="entry name" value="ANK_REPEAT"/>
    <property type="match status" value="1"/>
</dbReference>
<dbReference type="InterPro" id="IPR002110">
    <property type="entry name" value="Ankyrin_rpt"/>
</dbReference>
<dbReference type="Pfam" id="PF12796">
    <property type="entry name" value="Ank_2"/>
    <property type="match status" value="1"/>
</dbReference>
<protein>
    <submittedName>
        <fullName evidence="2">Uncharacterized protein</fullName>
    </submittedName>
</protein>
<dbReference type="SMART" id="SM00248">
    <property type="entry name" value="ANK"/>
    <property type="match status" value="1"/>
</dbReference>
<keyword evidence="1" id="KW-0040">ANK repeat</keyword>
<name>C3YK51_BRAFL</name>
<dbReference type="PROSITE" id="PS50297">
    <property type="entry name" value="ANK_REP_REGION"/>
    <property type="match status" value="1"/>
</dbReference>
<reference evidence="2" key="1">
    <citation type="journal article" date="2008" name="Nature">
        <title>The amphioxus genome and the evolution of the chordate karyotype.</title>
        <authorList>
            <consortium name="US DOE Joint Genome Institute (JGI-PGF)"/>
            <person name="Putnam N.H."/>
            <person name="Butts T."/>
            <person name="Ferrier D.E.K."/>
            <person name="Furlong R.F."/>
            <person name="Hellsten U."/>
            <person name="Kawashima T."/>
            <person name="Robinson-Rechavi M."/>
            <person name="Shoguchi E."/>
            <person name="Terry A."/>
            <person name="Yu J.-K."/>
            <person name="Benito-Gutierrez E.L."/>
            <person name="Dubchak I."/>
            <person name="Garcia-Fernandez J."/>
            <person name="Gibson-Brown J.J."/>
            <person name="Grigoriev I.V."/>
            <person name="Horton A.C."/>
            <person name="de Jong P.J."/>
            <person name="Jurka J."/>
            <person name="Kapitonov V.V."/>
            <person name="Kohara Y."/>
            <person name="Kuroki Y."/>
            <person name="Lindquist E."/>
            <person name="Lucas S."/>
            <person name="Osoegawa K."/>
            <person name="Pennacchio L.A."/>
            <person name="Salamov A.A."/>
            <person name="Satou Y."/>
            <person name="Sauka-Spengler T."/>
            <person name="Schmutz J."/>
            <person name="Shin-I T."/>
            <person name="Toyoda A."/>
            <person name="Bronner-Fraser M."/>
            <person name="Fujiyama A."/>
            <person name="Holland L.Z."/>
            <person name="Holland P.W.H."/>
            <person name="Satoh N."/>
            <person name="Rokhsar D.S."/>
        </authorList>
    </citation>
    <scope>NUCLEOTIDE SEQUENCE [LARGE SCALE GENOMIC DNA]</scope>
    <source>
        <strain evidence="2">S238N-H82</strain>
        <tissue evidence="2">Testes</tissue>
    </source>
</reference>
<dbReference type="eggNOG" id="KOG0505">
    <property type="taxonomic scope" value="Eukaryota"/>
</dbReference>
<gene>
    <name evidence="2" type="ORF">BRAFLDRAFT_220146</name>
</gene>
<accession>C3YK51</accession>
<organism>
    <name type="scientific">Branchiostoma floridae</name>
    <name type="common">Florida lancelet</name>
    <name type="synonym">Amphioxus</name>
    <dbReference type="NCBI Taxonomy" id="7739"/>
    <lineage>
        <taxon>Eukaryota</taxon>
        <taxon>Metazoa</taxon>
        <taxon>Chordata</taxon>
        <taxon>Cephalochordata</taxon>
        <taxon>Leptocardii</taxon>
        <taxon>Amphioxiformes</taxon>
        <taxon>Branchiostomatidae</taxon>
        <taxon>Branchiostoma</taxon>
    </lineage>
</organism>
<dbReference type="InterPro" id="IPR036770">
    <property type="entry name" value="Ankyrin_rpt-contain_sf"/>
</dbReference>
<dbReference type="AlphaFoldDB" id="C3YK51"/>
<dbReference type="SUPFAM" id="SSF48403">
    <property type="entry name" value="Ankyrin repeat"/>
    <property type="match status" value="1"/>
</dbReference>